<dbReference type="Gene3D" id="3.40.50.880">
    <property type="match status" value="1"/>
</dbReference>
<keyword evidence="2" id="KW-1185">Reference proteome</keyword>
<gene>
    <name evidence="1" type="ORF">EVOR1521_LOCUS3610</name>
</gene>
<proteinExistence type="predicted"/>
<evidence type="ECO:0000313" key="2">
    <source>
        <dbReference type="Proteomes" id="UP001178507"/>
    </source>
</evidence>
<dbReference type="SUPFAM" id="SSF52317">
    <property type="entry name" value="Class I glutamine amidotransferase-like"/>
    <property type="match status" value="1"/>
</dbReference>
<evidence type="ECO:0000313" key="1">
    <source>
        <dbReference type="EMBL" id="CAJ1373919.1"/>
    </source>
</evidence>
<dbReference type="Proteomes" id="UP001178507">
    <property type="component" value="Unassembled WGS sequence"/>
</dbReference>
<name>A0AA36MIU8_9DINO</name>
<accession>A0AA36MIU8</accession>
<dbReference type="InterPro" id="IPR029062">
    <property type="entry name" value="Class_I_gatase-like"/>
</dbReference>
<organism evidence="1 2">
    <name type="scientific">Effrenium voratum</name>
    <dbReference type="NCBI Taxonomy" id="2562239"/>
    <lineage>
        <taxon>Eukaryota</taxon>
        <taxon>Sar</taxon>
        <taxon>Alveolata</taxon>
        <taxon>Dinophyceae</taxon>
        <taxon>Suessiales</taxon>
        <taxon>Symbiodiniaceae</taxon>
        <taxon>Effrenium</taxon>
    </lineage>
</organism>
<reference evidence="1" key="1">
    <citation type="submission" date="2023-08" db="EMBL/GenBank/DDBJ databases">
        <authorList>
            <person name="Chen Y."/>
            <person name="Shah S."/>
            <person name="Dougan E. K."/>
            <person name="Thang M."/>
            <person name="Chan C."/>
        </authorList>
    </citation>
    <scope>NUCLEOTIDE SEQUENCE</scope>
</reference>
<dbReference type="AlphaFoldDB" id="A0AA36MIU8"/>
<sequence>MAEADRLLETHGIGKAQAPANPAAADLFRSFCERAETAPKALEVENRFFAGYGKSELDWSRPVHGILGDFKGDSMQMMGMLLQRLEACKEQYIFLGNPPPFNGGWHFTALDDFEHPTQKDLDPSWRNIRIWHKVNYVASQTEKGEVALVPKEEFDPKNKHQGAIAISSTFKLATIFLTGGLMPHTLNATLLADGSDAAALLLKHLELKTRVAAIGHGLDVLLALGALKGFEAAHFPNQEHLLRINGLQPSGSPVCACAREGLELVTAGFWGQATAEPFFAALGLGSAAAEPRAADVGRAVRVRSAETAFCWDAGKLQQLKGTCITGDPAAPTVAVLVDDVADPIEAYTMIDHLIQLKFNAHLISHSQDERRARNPSAG</sequence>
<comment type="caution">
    <text evidence="1">The sequence shown here is derived from an EMBL/GenBank/DDBJ whole genome shotgun (WGS) entry which is preliminary data.</text>
</comment>
<protein>
    <submittedName>
        <fullName evidence="1">Uncharacterized protein</fullName>
    </submittedName>
</protein>
<dbReference type="EMBL" id="CAUJNA010000224">
    <property type="protein sequence ID" value="CAJ1373919.1"/>
    <property type="molecule type" value="Genomic_DNA"/>
</dbReference>